<dbReference type="SFLD" id="SFLDG01135">
    <property type="entry name" value="C1.5.6:_HAD__Beta-PGM__Phospha"/>
    <property type="match status" value="1"/>
</dbReference>
<dbReference type="InterPro" id="IPR023214">
    <property type="entry name" value="HAD_sf"/>
</dbReference>
<dbReference type="SUPFAM" id="SSF56784">
    <property type="entry name" value="HAD-like"/>
    <property type="match status" value="1"/>
</dbReference>
<dbReference type="InterPro" id="IPR006439">
    <property type="entry name" value="HAD-SF_hydro_IA"/>
</dbReference>
<dbReference type="EMBL" id="CP110232">
    <property type="protein sequence ID" value="WEG73520.1"/>
    <property type="molecule type" value="Genomic_DNA"/>
</dbReference>
<keyword evidence="4" id="KW-0460">Magnesium</keyword>
<dbReference type="PANTHER" id="PTHR46193:SF18">
    <property type="entry name" value="HEXITOL PHOSPHATASE B"/>
    <property type="match status" value="1"/>
</dbReference>
<dbReference type="InterPro" id="IPR051600">
    <property type="entry name" value="Beta-PGM-like"/>
</dbReference>
<reference evidence="6" key="1">
    <citation type="submission" date="2022-10" db="EMBL/GenBank/DDBJ databases">
        <title>Vagococcus sp. isolated from poultry meat.</title>
        <authorList>
            <person name="Johansson P."/>
            <person name="Bjorkroth J."/>
        </authorList>
    </citation>
    <scope>NUCLEOTIDE SEQUENCE</scope>
    <source>
        <strain evidence="6">STAA11</strain>
    </source>
</reference>
<protein>
    <submittedName>
        <fullName evidence="6">HAD family phosphatase</fullName>
    </submittedName>
</protein>
<evidence type="ECO:0000313" key="6">
    <source>
        <dbReference type="EMBL" id="WEG73520.1"/>
    </source>
</evidence>
<dbReference type="InterPro" id="IPR023198">
    <property type="entry name" value="PGP-like_dom2"/>
</dbReference>
<evidence type="ECO:0000256" key="4">
    <source>
        <dbReference type="ARBA" id="ARBA00022842"/>
    </source>
</evidence>
<dbReference type="InterPro" id="IPR041492">
    <property type="entry name" value="HAD_2"/>
</dbReference>
<proteinExistence type="inferred from homology"/>
<evidence type="ECO:0000256" key="2">
    <source>
        <dbReference type="ARBA" id="ARBA00006171"/>
    </source>
</evidence>
<gene>
    <name evidence="6" type="ORF">OL234_01015</name>
</gene>
<dbReference type="RefSeq" id="WP_275469319.1">
    <property type="nucleotide sequence ID" value="NZ_CP110232.1"/>
</dbReference>
<dbReference type="SFLD" id="SFLDG01129">
    <property type="entry name" value="C1.5:_HAD__Beta-PGM__Phosphata"/>
    <property type="match status" value="1"/>
</dbReference>
<keyword evidence="3" id="KW-0479">Metal-binding</keyword>
<dbReference type="InterPro" id="IPR036412">
    <property type="entry name" value="HAD-like_sf"/>
</dbReference>
<evidence type="ECO:0000313" key="7">
    <source>
        <dbReference type="Proteomes" id="UP001179647"/>
    </source>
</evidence>
<dbReference type="NCBIfam" id="TIGR01509">
    <property type="entry name" value="HAD-SF-IA-v3"/>
    <property type="match status" value="1"/>
</dbReference>
<organism evidence="6 7">
    <name type="scientific">Vagococcus intermedius</name>
    <dbReference type="NCBI Taxonomy" id="2991418"/>
    <lineage>
        <taxon>Bacteria</taxon>
        <taxon>Bacillati</taxon>
        <taxon>Bacillota</taxon>
        <taxon>Bacilli</taxon>
        <taxon>Lactobacillales</taxon>
        <taxon>Enterococcaceae</taxon>
        <taxon>Vagococcus</taxon>
    </lineage>
</organism>
<dbReference type="GO" id="GO:0046872">
    <property type="term" value="F:metal ion binding"/>
    <property type="evidence" value="ECO:0007669"/>
    <property type="project" value="UniProtKB-KW"/>
</dbReference>
<dbReference type="Pfam" id="PF13419">
    <property type="entry name" value="HAD_2"/>
    <property type="match status" value="1"/>
</dbReference>
<keyword evidence="5" id="KW-0119">Carbohydrate metabolism</keyword>
<keyword evidence="7" id="KW-1185">Reference proteome</keyword>
<dbReference type="PANTHER" id="PTHR46193">
    <property type="entry name" value="6-PHOSPHOGLUCONATE PHOSPHATASE"/>
    <property type="match status" value="1"/>
</dbReference>
<dbReference type="Proteomes" id="UP001179647">
    <property type="component" value="Chromosome"/>
</dbReference>
<comment type="cofactor">
    <cofactor evidence="1">
        <name>Mg(2+)</name>
        <dbReference type="ChEBI" id="CHEBI:18420"/>
    </cofactor>
</comment>
<dbReference type="AlphaFoldDB" id="A0AAF0CV61"/>
<dbReference type="NCBIfam" id="TIGR01549">
    <property type="entry name" value="HAD-SF-IA-v1"/>
    <property type="match status" value="1"/>
</dbReference>
<dbReference type="Gene3D" id="1.10.150.240">
    <property type="entry name" value="Putative phosphatase, domain 2"/>
    <property type="match status" value="1"/>
</dbReference>
<dbReference type="PRINTS" id="PR00413">
    <property type="entry name" value="HADHALOGNASE"/>
</dbReference>
<dbReference type="KEGG" id="vie:OL234_01015"/>
<dbReference type="SFLD" id="SFLDS00003">
    <property type="entry name" value="Haloacid_Dehalogenase"/>
    <property type="match status" value="1"/>
</dbReference>
<dbReference type="GO" id="GO:0003824">
    <property type="term" value="F:catalytic activity"/>
    <property type="evidence" value="ECO:0007669"/>
    <property type="project" value="UniProtKB-ARBA"/>
</dbReference>
<sequence>MKKAIIFDMDGVLIDSEPFYQKRREDFFKHYDIVLSPAQQQEFIGSNPDDMFRFLFPNDLKRQLALKHDYLNYKHDHVISYTDIINPDLVNTLERLKQHHLKIAIASSGSLESIQSVLKANHLLNTFNVIVSGTQFERSKPHPAIYLETLSQLNLSASECLAIEDSTHGIQAAKSAGIEVLALRETRYQTDQSQATATIDSLLEILNWL</sequence>
<evidence type="ECO:0000256" key="5">
    <source>
        <dbReference type="ARBA" id="ARBA00023277"/>
    </source>
</evidence>
<dbReference type="Gene3D" id="3.40.50.1000">
    <property type="entry name" value="HAD superfamily/HAD-like"/>
    <property type="match status" value="1"/>
</dbReference>
<evidence type="ECO:0000256" key="3">
    <source>
        <dbReference type="ARBA" id="ARBA00022723"/>
    </source>
</evidence>
<evidence type="ECO:0000256" key="1">
    <source>
        <dbReference type="ARBA" id="ARBA00001946"/>
    </source>
</evidence>
<comment type="similarity">
    <text evidence="2">Belongs to the HAD-like hydrolase superfamily. CbbY/CbbZ/Gph/YieH family.</text>
</comment>
<accession>A0AAF0CV61</accession>
<name>A0AAF0CV61_9ENTE</name>